<feature type="compositionally biased region" description="Polar residues" evidence="1">
    <location>
        <begin position="81"/>
        <end position="96"/>
    </location>
</feature>
<feature type="region of interest" description="Disordered" evidence="1">
    <location>
        <begin position="290"/>
        <end position="368"/>
    </location>
</feature>
<name>A8NZ36_COPC7</name>
<evidence type="ECO:0000313" key="2">
    <source>
        <dbReference type="EMBL" id="EAU84218.2"/>
    </source>
</evidence>
<feature type="compositionally biased region" description="Polar residues" evidence="1">
    <location>
        <begin position="335"/>
        <end position="348"/>
    </location>
</feature>
<dbReference type="KEGG" id="cci:CC1G_08148"/>
<reference evidence="2 3" key="1">
    <citation type="journal article" date="2010" name="Proc. Natl. Acad. Sci. U.S.A.">
        <title>Insights into evolution of multicellular fungi from the assembled chromosomes of the mushroom Coprinopsis cinerea (Coprinus cinereus).</title>
        <authorList>
            <person name="Stajich J.E."/>
            <person name="Wilke S.K."/>
            <person name="Ahren D."/>
            <person name="Au C.H."/>
            <person name="Birren B.W."/>
            <person name="Borodovsky M."/>
            <person name="Burns C."/>
            <person name="Canback B."/>
            <person name="Casselton L.A."/>
            <person name="Cheng C.K."/>
            <person name="Deng J."/>
            <person name="Dietrich F.S."/>
            <person name="Fargo D.C."/>
            <person name="Farman M.L."/>
            <person name="Gathman A.C."/>
            <person name="Goldberg J."/>
            <person name="Guigo R."/>
            <person name="Hoegger P.J."/>
            <person name="Hooker J.B."/>
            <person name="Huggins A."/>
            <person name="James T.Y."/>
            <person name="Kamada T."/>
            <person name="Kilaru S."/>
            <person name="Kodira C."/>
            <person name="Kues U."/>
            <person name="Kupfer D."/>
            <person name="Kwan H.S."/>
            <person name="Lomsadze A."/>
            <person name="Li W."/>
            <person name="Lilly W.W."/>
            <person name="Ma L.J."/>
            <person name="Mackey A.J."/>
            <person name="Manning G."/>
            <person name="Martin F."/>
            <person name="Muraguchi H."/>
            <person name="Natvig D.O."/>
            <person name="Palmerini H."/>
            <person name="Ramesh M.A."/>
            <person name="Rehmeyer C.J."/>
            <person name="Roe B.A."/>
            <person name="Shenoy N."/>
            <person name="Stanke M."/>
            <person name="Ter-Hovhannisyan V."/>
            <person name="Tunlid A."/>
            <person name="Velagapudi R."/>
            <person name="Vision T.J."/>
            <person name="Zeng Q."/>
            <person name="Zolan M.E."/>
            <person name="Pukkila P.J."/>
        </authorList>
    </citation>
    <scope>NUCLEOTIDE SEQUENCE [LARGE SCALE GENOMIC DNA]</scope>
    <source>
        <strain evidence="3">Okayama-7 / 130 / ATCC MYA-4618 / FGSC 9003</strain>
    </source>
</reference>
<gene>
    <name evidence="2" type="ORF">CC1G_08148</name>
</gene>
<accession>A8NZ36</accession>
<dbReference type="RefSeq" id="XP_001837594.2">
    <property type="nucleotide sequence ID" value="XM_001837542.2"/>
</dbReference>
<dbReference type="OMA" id="PLRWATH"/>
<evidence type="ECO:0000256" key="1">
    <source>
        <dbReference type="SAM" id="MobiDB-lite"/>
    </source>
</evidence>
<dbReference type="AlphaFoldDB" id="A8NZ36"/>
<dbReference type="HOGENOM" id="CLU_591977_0_0_1"/>
<comment type="caution">
    <text evidence="2">The sequence shown here is derived from an EMBL/GenBank/DDBJ whole genome shotgun (WGS) entry which is preliminary data.</text>
</comment>
<dbReference type="STRING" id="240176.A8NZ36"/>
<dbReference type="VEuPathDB" id="FungiDB:CC1G_08148"/>
<dbReference type="eggNOG" id="ENOG502S7PG">
    <property type="taxonomic scope" value="Eukaryota"/>
</dbReference>
<evidence type="ECO:0000313" key="3">
    <source>
        <dbReference type="Proteomes" id="UP000001861"/>
    </source>
</evidence>
<dbReference type="EMBL" id="AACS02000005">
    <property type="protein sequence ID" value="EAU84218.2"/>
    <property type="molecule type" value="Genomic_DNA"/>
</dbReference>
<feature type="region of interest" description="Disordered" evidence="1">
    <location>
        <begin position="69"/>
        <end position="96"/>
    </location>
</feature>
<keyword evidence="3" id="KW-1185">Reference proteome</keyword>
<organism evidence="2 3">
    <name type="scientific">Coprinopsis cinerea (strain Okayama-7 / 130 / ATCC MYA-4618 / FGSC 9003)</name>
    <name type="common">Inky cap fungus</name>
    <name type="synonym">Hormographiella aspergillata</name>
    <dbReference type="NCBI Taxonomy" id="240176"/>
    <lineage>
        <taxon>Eukaryota</taxon>
        <taxon>Fungi</taxon>
        <taxon>Dikarya</taxon>
        <taxon>Basidiomycota</taxon>
        <taxon>Agaricomycotina</taxon>
        <taxon>Agaricomycetes</taxon>
        <taxon>Agaricomycetidae</taxon>
        <taxon>Agaricales</taxon>
        <taxon>Agaricineae</taxon>
        <taxon>Psathyrellaceae</taxon>
        <taxon>Coprinopsis</taxon>
    </lineage>
</organism>
<proteinExistence type="predicted"/>
<protein>
    <submittedName>
        <fullName evidence="2">Uncharacterized protein</fullName>
    </submittedName>
</protein>
<dbReference type="OrthoDB" id="2590590at2759"/>
<dbReference type="InParanoid" id="A8NZ36"/>
<dbReference type="Proteomes" id="UP000001861">
    <property type="component" value="Unassembled WGS sequence"/>
</dbReference>
<dbReference type="GeneID" id="6014154"/>
<sequence length="539" mass="59513">MSAEQFNYIEQDRTAPPGGDELPTYEDLAAQNGPNSRQAPCATLIGDFELICGDWETIELDVTPEERARRRAQGWDKQLPDQAQNYPGSSGPPSTMLYTTQPPVHSTHPPLHIQTSNLSIHDTPQPPIRDDASLPLPFVSQSIPPSHLKINQFGSRFLPHATSQIRCILPLMADRLVLIGHDEGLSVLDMFPKDWNENGEVTIKQPNEAQAHLIWKGETIYQMTILELEESGEGTLQGVVLALVGPEPDSPSGTHKDSDFRVLRMYNLGSLTSLARWAVAQKGSRPLDLYRPSHWQAQQQSPRKHRPQGSIARSLKSLITDTPPNPPQAAEPTASYHSFLTSPSSGSPYRTGGASERESPIRQNSEDSTWDVVDDLPLRWATDFVPLASPGSRLANTSVIAYATWADKNRRGSTGGQLLAIATKNSILLYESPKGERAYRFVKDFYTPLQPKNLTFFDQLVQQEIGLDSPGKHTRSGSAASIRPVINDQTNGNTINYGTQLSLFVVFEKKASWIRIADSSVGEFELKEDGGPPPNIMAR</sequence>
<feature type="region of interest" description="Disordered" evidence="1">
    <location>
        <begin position="1"/>
        <end position="36"/>
    </location>
</feature>